<reference evidence="2" key="2">
    <citation type="submission" date="2020-09" db="EMBL/GenBank/DDBJ databases">
        <authorList>
            <person name="Sun Q."/>
            <person name="Kim S."/>
        </authorList>
    </citation>
    <scope>NUCLEOTIDE SEQUENCE</scope>
    <source>
        <strain evidence="2">KCTC 23310</strain>
    </source>
</reference>
<evidence type="ECO:0000313" key="3">
    <source>
        <dbReference type="Proteomes" id="UP000638981"/>
    </source>
</evidence>
<organism evidence="2 3">
    <name type="scientific">Neogemmobacter tilapiae</name>
    <dbReference type="NCBI Taxonomy" id="875041"/>
    <lineage>
        <taxon>Bacteria</taxon>
        <taxon>Pseudomonadati</taxon>
        <taxon>Pseudomonadota</taxon>
        <taxon>Alphaproteobacteria</taxon>
        <taxon>Rhodobacterales</taxon>
        <taxon>Paracoccaceae</taxon>
        <taxon>Neogemmobacter</taxon>
    </lineage>
</organism>
<feature type="compositionally biased region" description="Basic and acidic residues" evidence="1">
    <location>
        <begin position="28"/>
        <end position="46"/>
    </location>
</feature>
<feature type="compositionally biased region" description="Basic and acidic residues" evidence="1">
    <location>
        <begin position="1"/>
        <end position="20"/>
    </location>
</feature>
<protein>
    <submittedName>
        <fullName evidence="2">Uncharacterized protein</fullName>
    </submittedName>
</protein>
<dbReference type="EMBL" id="BMYJ01000001">
    <property type="protein sequence ID" value="GHC46518.1"/>
    <property type="molecule type" value="Genomic_DNA"/>
</dbReference>
<accession>A0A918TKV6</accession>
<feature type="compositionally biased region" description="Basic and acidic residues" evidence="1">
    <location>
        <begin position="60"/>
        <end position="70"/>
    </location>
</feature>
<name>A0A918TKV6_9RHOB</name>
<gene>
    <name evidence="2" type="ORF">GCM10007315_05300</name>
</gene>
<comment type="caution">
    <text evidence="2">The sequence shown here is derived from an EMBL/GenBank/DDBJ whole genome shotgun (WGS) entry which is preliminary data.</text>
</comment>
<evidence type="ECO:0000256" key="1">
    <source>
        <dbReference type="SAM" id="MobiDB-lite"/>
    </source>
</evidence>
<keyword evidence="3" id="KW-1185">Reference proteome</keyword>
<dbReference type="Proteomes" id="UP000638981">
    <property type="component" value="Unassembled WGS sequence"/>
</dbReference>
<evidence type="ECO:0000313" key="2">
    <source>
        <dbReference type="EMBL" id="GHC46518.1"/>
    </source>
</evidence>
<proteinExistence type="predicted"/>
<sequence>MFELKPVEAQHYPKPDRNDPNEPCGHQRGHDERRKAAPPSKTKDGAKIAAIDPKASQRNGKTEARDKSEDWEEYERRIESISISVDVGFVLAG</sequence>
<feature type="region of interest" description="Disordered" evidence="1">
    <location>
        <begin position="1"/>
        <end position="70"/>
    </location>
</feature>
<reference evidence="2" key="1">
    <citation type="journal article" date="2014" name="Int. J. Syst. Evol. Microbiol.">
        <title>Complete genome sequence of Corynebacterium casei LMG S-19264T (=DSM 44701T), isolated from a smear-ripened cheese.</title>
        <authorList>
            <consortium name="US DOE Joint Genome Institute (JGI-PGF)"/>
            <person name="Walter F."/>
            <person name="Albersmeier A."/>
            <person name="Kalinowski J."/>
            <person name="Ruckert C."/>
        </authorList>
    </citation>
    <scope>NUCLEOTIDE SEQUENCE</scope>
    <source>
        <strain evidence="2">KCTC 23310</strain>
    </source>
</reference>
<dbReference type="AlphaFoldDB" id="A0A918TKV6"/>